<reference evidence="1" key="2">
    <citation type="submission" date="2023-06" db="EMBL/GenBank/DDBJ databases">
        <authorList>
            <person name="Swenson N.G."/>
            <person name="Wegrzyn J.L."/>
            <person name="Mcevoy S.L."/>
        </authorList>
    </citation>
    <scope>NUCLEOTIDE SEQUENCE</scope>
    <source>
        <strain evidence="1">NS2018</strain>
        <tissue evidence="1">Leaf</tissue>
    </source>
</reference>
<evidence type="ECO:0000313" key="1">
    <source>
        <dbReference type="EMBL" id="KAK0589573.1"/>
    </source>
</evidence>
<organism evidence="1 2">
    <name type="scientific">Acer saccharum</name>
    <name type="common">Sugar maple</name>
    <dbReference type="NCBI Taxonomy" id="4024"/>
    <lineage>
        <taxon>Eukaryota</taxon>
        <taxon>Viridiplantae</taxon>
        <taxon>Streptophyta</taxon>
        <taxon>Embryophyta</taxon>
        <taxon>Tracheophyta</taxon>
        <taxon>Spermatophyta</taxon>
        <taxon>Magnoliopsida</taxon>
        <taxon>eudicotyledons</taxon>
        <taxon>Gunneridae</taxon>
        <taxon>Pentapetalae</taxon>
        <taxon>rosids</taxon>
        <taxon>malvids</taxon>
        <taxon>Sapindales</taxon>
        <taxon>Sapindaceae</taxon>
        <taxon>Hippocastanoideae</taxon>
        <taxon>Acereae</taxon>
        <taxon>Acer</taxon>
    </lineage>
</organism>
<evidence type="ECO:0000313" key="2">
    <source>
        <dbReference type="Proteomes" id="UP001168877"/>
    </source>
</evidence>
<dbReference type="Proteomes" id="UP001168877">
    <property type="component" value="Unassembled WGS sequence"/>
</dbReference>
<sequence>MLVLVLSLDFESRVWKSDTKKSWWSGSLKFSIASIFRSFGSRRNSSLPQEFAGKEKNQFVKSICTHLNMVHCICHLQAKKDQLRCSIRNAVCPLYFQLCKKCLIAKQCD</sequence>
<dbReference type="AlphaFoldDB" id="A0AA39VT34"/>
<keyword evidence="2" id="KW-1185">Reference proteome</keyword>
<dbReference type="EMBL" id="JAUESC010000381">
    <property type="protein sequence ID" value="KAK0589573.1"/>
    <property type="molecule type" value="Genomic_DNA"/>
</dbReference>
<gene>
    <name evidence="1" type="ORF">LWI29_015948</name>
</gene>
<name>A0AA39VT34_ACESA</name>
<comment type="caution">
    <text evidence="1">The sequence shown here is derived from an EMBL/GenBank/DDBJ whole genome shotgun (WGS) entry which is preliminary data.</text>
</comment>
<proteinExistence type="predicted"/>
<accession>A0AA39VT34</accession>
<protein>
    <submittedName>
        <fullName evidence="1">Uncharacterized protein</fullName>
    </submittedName>
</protein>
<reference evidence="1" key="1">
    <citation type="journal article" date="2022" name="Plant J.">
        <title>Strategies of tolerance reflected in two North American maple genomes.</title>
        <authorList>
            <person name="McEvoy S.L."/>
            <person name="Sezen U.U."/>
            <person name="Trouern-Trend A."/>
            <person name="McMahon S.M."/>
            <person name="Schaberg P.G."/>
            <person name="Yang J."/>
            <person name="Wegrzyn J.L."/>
            <person name="Swenson N.G."/>
        </authorList>
    </citation>
    <scope>NUCLEOTIDE SEQUENCE</scope>
    <source>
        <strain evidence="1">NS2018</strain>
    </source>
</reference>